<keyword evidence="3" id="KW-1185">Reference proteome</keyword>
<name>A0ABY8D4N0_9HYPH</name>
<evidence type="ECO:0000313" key="3">
    <source>
        <dbReference type="Proteomes" id="UP001229355"/>
    </source>
</evidence>
<proteinExistence type="predicted"/>
<dbReference type="SMART" id="SM00318">
    <property type="entry name" value="SNc"/>
    <property type="match status" value="1"/>
</dbReference>
<sequence>MSSTLAFGAPIENEQVIIIDGDTVAIGSERIRLLDIDAPETKEPRCEAEMVRGLEAKERLRSLLRSARAIDLDRSGGRDRYGRTLGRLMVDGRDVGAVLVAEGLAVQWQRGHDAWEARARHWCRLPSAAEK</sequence>
<dbReference type="Gene3D" id="2.40.50.90">
    <property type="match status" value="1"/>
</dbReference>
<evidence type="ECO:0000259" key="1">
    <source>
        <dbReference type="PROSITE" id="PS50830"/>
    </source>
</evidence>
<dbReference type="InterPro" id="IPR035437">
    <property type="entry name" value="SNase_OB-fold_sf"/>
</dbReference>
<gene>
    <name evidence="2" type="ORF">PZN02_002033</name>
</gene>
<reference evidence="2 3" key="1">
    <citation type="submission" date="2023-03" db="EMBL/GenBank/DDBJ databases">
        <authorList>
            <person name="Kaur S."/>
            <person name="Espinosa-Saiz D."/>
            <person name="Velazquez E."/>
            <person name="Menendez E."/>
            <person name="diCenzo G.C."/>
        </authorList>
    </citation>
    <scope>NUCLEOTIDE SEQUENCE [LARGE SCALE GENOMIC DNA]</scope>
    <source>
        <strain evidence="2 3">LMG 24692</strain>
    </source>
</reference>
<protein>
    <submittedName>
        <fullName evidence="2">Thermonuclease family protein</fullName>
    </submittedName>
</protein>
<organism evidence="2 3">
    <name type="scientific">Sinorhizobium garamanticum</name>
    <dbReference type="NCBI Taxonomy" id="680247"/>
    <lineage>
        <taxon>Bacteria</taxon>
        <taxon>Pseudomonadati</taxon>
        <taxon>Pseudomonadota</taxon>
        <taxon>Alphaproteobacteria</taxon>
        <taxon>Hyphomicrobiales</taxon>
        <taxon>Rhizobiaceae</taxon>
        <taxon>Sinorhizobium/Ensifer group</taxon>
        <taxon>Sinorhizobium</taxon>
    </lineage>
</organism>
<feature type="domain" description="TNase-like" evidence="1">
    <location>
        <begin position="9"/>
        <end position="105"/>
    </location>
</feature>
<dbReference type="PROSITE" id="PS50830">
    <property type="entry name" value="TNASE_3"/>
    <property type="match status" value="1"/>
</dbReference>
<evidence type="ECO:0000313" key="2">
    <source>
        <dbReference type="EMBL" id="WEX85799.1"/>
    </source>
</evidence>
<dbReference type="Pfam" id="PF00565">
    <property type="entry name" value="SNase"/>
    <property type="match status" value="1"/>
</dbReference>
<accession>A0ABY8D4N0</accession>
<dbReference type="RefSeq" id="WP_280657883.1">
    <property type="nucleotide sequence ID" value="NZ_CP120373.1"/>
</dbReference>
<dbReference type="Proteomes" id="UP001229355">
    <property type="component" value="Chromosome 1"/>
</dbReference>
<dbReference type="InterPro" id="IPR016071">
    <property type="entry name" value="Staphylococal_nuclease_OB-fold"/>
</dbReference>
<dbReference type="SUPFAM" id="SSF50199">
    <property type="entry name" value="Staphylococcal nuclease"/>
    <property type="match status" value="1"/>
</dbReference>
<dbReference type="EMBL" id="CP120373">
    <property type="protein sequence ID" value="WEX85799.1"/>
    <property type="molecule type" value="Genomic_DNA"/>
</dbReference>